<dbReference type="GO" id="GO:0006310">
    <property type="term" value="P:DNA recombination"/>
    <property type="evidence" value="ECO:0007669"/>
    <property type="project" value="UniProtKB-KW"/>
</dbReference>
<dbReference type="Pfam" id="PF05970">
    <property type="entry name" value="PIF1"/>
    <property type="match status" value="1"/>
</dbReference>
<feature type="domain" description="DNA helicase Pif1-like DEAD-box helicase" evidence="2">
    <location>
        <begin position="5"/>
        <end position="95"/>
    </location>
</feature>
<dbReference type="GO" id="GO:0016887">
    <property type="term" value="F:ATP hydrolysis activity"/>
    <property type="evidence" value="ECO:0007669"/>
    <property type="project" value="RHEA"/>
</dbReference>
<evidence type="ECO:0000313" key="3">
    <source>
        <dbReference type="EMBL" id="OSC97184.1"/>
    </source>
</evidence>
<feature type="non-terminal residue" evidence="3">
    <location>
        <position position="97"/>
    </location>
</feature>
<dbReference type="PANTHER" id="PTHR10492:SF57">
    <property type="entry name" value="ATP-DEPENDENT DNA HELICASE"/>
    <property type="match status" value="1"/>
</dbReference>
<dbReference type="InterPro" id="IPR010285">
    <property type="entry name" value="DNA_helicase_pif1-like_DEAD"/>
</dbReference>
<accession>A0A1Y2I7R9</accession>
<keyword evidence="1" id="KW-0067">ATP-binding</keyword>
<dbReference type="Proteomes" id="UP000193067">
    <property type="component" value="Unassembled WGS sequence"/>
</dbReference>
<dbReference type="PANTHER" id="PTHR10492">
    <property type="match status" value="1"/>
</dbReference>
<keyword evidence="1" id="KW-0234">DNA repair</keyword>
<dbReference type="EMBL" id="KZ084156">
    <property type="protein sequence ID" value="OSC97184.1"/>
    <property type="molecule type" value="Genomic_DNA"/>
</dbReference>
<keyword evidence="4" id="KW-1185">Reference proteome</keyword>
<proteinExistence type="inferred from homology"/>
<keyword evidence="1" id="KW-0547">Nucleotide-binding</keyword>
<dbReference type="GO" id="GO:0043139">
    <property type="term" value="F:5'-3' DNA helicase activity"/>
    <property type="evidence" value="ECO:0007669"/>
    <property type="project" value="UniProtKB-EC"/>
</dbReference>
<keyword evidence="1" id="KW-0233">DNA recombination</keyword>
<protein>
    <recommendedName>
        <fullName evidence="1">ATP-dependent DNA helicase</fullName>
        <ecNumber evidence="1">5.6.2.3</ecNumber>
    </recommendedName>
</protein>
<sequence>MQEDQLNGDQLSAYEKIVASVRQQESKLYFVHGPGGTGKTFLYSTLCHKLRGEGHIVLCVAASGIAALLLDGGRTAHSMFKIPVEGLNPDSTCAIPK</sequence>
<dbReference type="GO" id="GO:0006281">
    <property type="term" value="P:DNA repair"/>
    <property type="evidence" value="ECO:0007669"/>
    <property type="project" value="UniProtKB-KW"/>
</dbReference>
<keyword evidence="1" id="KW-0227">DNA damage</keyword>
<comment type="cofactor">
    <cofactor evidence="1">
        <name>Mg(2+)</name>
        <dbReference type="ChEBI" id="CHEBI:18420"/>
    </cofactor>
</comment>
<dbReference type="GO" id="GO:0005524">
    <property type="term" value="F:ATP binding"/>
    <property type="evidence" value="ECO:0007669"/>
    <property type="project" value="UniProtKB-KW"/>
</dbReference>
<evidence type="ECO:0000259" key="2">
    <source>
        <dbReference type="Pfam" id="PF05970"/>
    </source>
</evidence>
<gene>
    <name evidence="3" type="ORF">PYCCODRAFT_1377786</name>
</gene>
<dbReference type="SUPFAM" id="SSF52540">
    <property type="entry name" value="P-loop containing nucleoside triphosphate hydrolases"/>
    <property type="match status" value="1"/>
</dbReference>
<dbReference type="EC" id="5.6.2.3" evidence="1"/>
<dbReference type="STRING" id="1353009.A0A1Y2I7R9"/>
<evidence type="ECO:0000256" key="1">
    <source>
        <dbReference type="RuleBase" id="RU363044"/>
    </source>
</evidence>
<keyword evidence="1" id="KW-0347">Helicase</keyword>
<dbReference type="AlphaFoldDB" id="A0A1Y2I7R9"/>
<comment type="similarity">
    <text evidence="1">Belongs to the helicase family.</text>
</comment>
<evidence type="ECO:0000313" key="4">
    <source>
        <dbReference type="Proteomes" id="UP000193067"/>
    </source>
</evidence>
<reference evidence="3 4" key="1">
    <citation type="journal article" date="2015" name="Biotechnol. Biofuels">
        <title>Enhanced degradation of softwood versus hardwood by the white-rot fungus Pycnoporus coccineus.</title>
        <authorList>
            <person name="Couturier M."/>
            <person name="Navarro D."/>
            <person name="Chevret D."/>
            <person name="Henrissat B."/>
            <person name="Piumi F."/>
            <person name="Ruiz-Duenas F.J."/>
            <person name="Martinez A.T."/>
            <person name="Grigoriev I.V."/>
            <person name="Riley R."/>
            <person name="Lipzen A."/>
            <person name="Berrin J.G."/>
            <person name="Master E.R."/>
            <person name="Rosso M.N."/>
        </authorList>
    </citation>
    <scope>NUCLEOTIDE SEQUENCE [LARGE SCALE GENOMIC DNA]</scope>
    <source>
        <strain evidence="3 4">BRFM310</strain>
    </source>
</reference>
<dbReference type="Gene3D" id="3.40.50.300">
    <property type="entry name" value="P-loop containing nucleotide triphosphate hydrolases"/>
    <property type="match status" value="1"/>
</dbReference>
<dbReference type="GO" id="GO:0000723">
    <property type="term" value="P:telomere maintenance"/>
    <property type="evidence" value="ECO:0007669"/>
    <property type="project" value="InterPro"/>
</dbReference>
<comment type="catalytic activity">
    <reaction evidence="1">
        <text>ATP + H2O = ADP + phosphate + H(+)</text>
        <dbReference type="Rhea" id="RHEA:13065"/>
        <dbReference type="ChEBI" id="CHEBI:15377"/>
        <dbReference type="ChEBI" id="CHEBI:15378"/>
        <dbReference type="ChEBI" id="CHEBI:30616"/>
        <dbReference type="ChEBI" id="CHEBI:43474"/>
        <dbReference type="ChEBI" id="CHEBI:456216"/>
        <dbReference type="EC" id="5.6.2.3"/>
    </reaction>
</comment>
<organism evidence="3 4">
    <name type="scientific">Trametes coccinea (strain BRFM310)</name>
    <name type="common">Pycnoporus coccineus</name>
    <dbReference type="NCBI Taxonomy" id="1353009"/>
    <lineage>
        <taxon>Eukaryota</taxon>
        <taxon>Fungi</taxon>
        <taxon>Dikarya</taxon>
        <taxon>Basidiomycota</taxon>
        <taxon>Agaricomycotina</taxon>
        <taxon>Agaricomycetes</taxon>
        <taxon>Polyporales</taxon>
        <taxon>Polyporaceae</taxon>
        <taxon>Trametes</taxon>
    </lineage>
</organism>
<keyword evidence="1" id="KW-0378">Hydrolase</keyword>
<name>A0A1Y2I7R9_TRAC3</name>
<dbReference type="OrthoDB" id="3366231at2759"/>
<dbReference type="InterPro" id="IPR027417">
    <property type="entry name" value="P-loop_NTPase"/>
</dbReference>